<feature type="transmembrane region" description="Helical" evidence="1">
    <location>
        <begin position="6"/>
        <end position="22"/>
    </location>
</feature>
<sequence length="193" mass="22559">MIKPIYLIIIFFIGLFLISCKFEKNKIQGFERFKIDKNLNKNDTFNILSKLPELKLYNSEKIESMTRTAYIIQTSSYSAGSYGSQQASFKDYKCKADYEQDTLKVLLNNNNGYFGNGILIKVFNNQFLIKDINSKTLRGEMKFINSSLIYQKLILNKFKFQKGDSIYGSIRYETKIDSSVIKHFQGYFRTKIK</sequence>
<dbReference type="PROSITE" id="PS51257">
    <property type="entry name" value="PROKAR_LIPOPROTEIN"/>
    <property type="match status" value="1"/>
</dbReference>
<keyword evidence="1" id="KW-0812">Transmembrane</keyword>
<evidence type="ECO:0000313" key="2">
    <source>
        <dbReference type="EMBL" id="NML58363.1"/>
    </source>
</evidence>
<keyword evidence="3" id="KW-1185">Reference proteome</keyword>
<dbReference type="EMBL" id="JABBGF010000002">
    <property type="protein sequence ID" value="NML58363.1"/>
    <property type="molecule type" value="Genomic_DNA"/>
</dbReference>
<reference evidence="2 3" key="1">
    <citation type="submission" date="2020-04" db="EMBL/GenBank/DDBJ databases">
        <title>Chryseobacterium sp. RJ-7-14 sp. nov., isolated from Jeju soil.</title>
        <authorList>
            <person name="Dahal R.H."/>
            <person name="Chaudhary D.K."/>
        </authorList>
    </citation>
    <scope>NUCLEOTIDE SEQUENCE [LARGE SCALE GENOMIC DNA]</scope>
    <source>
        <strain evidence="2 3">RJ-7-14</strain>
    </source>
</reference>
<organism evidence="2 3">
    <name type="scientific">Chryseobacterium cheonjiense</name>
    <dbReference type="NCBI Taxonomy" id="2728845"/>
    <lineage>
        <taxon>Bacteria</taxon>
        <taxon>Pseudomonadati</taxon>
        <taxon>Bacteroidota</taxon>
        <taxon>Flavobacteriia</taxon>
        <taxon>Flavobacteriales</taxon>
        <taxon>Weeksellaceae</taxon>
        <taxon>Chryseobacterium group</taxon>
        <taxon>Chryseobacterium</taxon>
    </lineage>
</organism>
<dbReference type="Proteomes" id="UP000552615">
    <property type="component" value="Unassembled WGS sequence"/>
</dbReference>
<proteinExistence type="predicted"/>
<gene>
    <name evidence="2" type="ORF">HHL20_13530</name>
</gene>
<comment type="caution">
    <text evidence="2">The sequence shown here is derived from an EMBL/GenBank/DDBJ whole genome shotgun (WGS) entry which is preliminary data.</text>
</comment>
<dbReference type="AlphaFoldDB" id="A0A7Y0A8E4"/>
<keyword evidence="1" id="KW-0472">Membrane</keyword>
<keyword evidence="1" id="KW-1133">Transmembrane helix</keyword>
<name>A0A7Y0A8E4_9FLAO</name>
<accession>A0A7Y0A8E4</accession>
<evidence type="ECO:0000256" key="1">
    <source>
        <dbReference type="SAM" id="Phobius"/>
    </source>
</evidence>
<protein>
    <recommendedName>
        <fullName evidence="4">Lipoprotein</fullName>
    </recommendedName>
</protein>
<evidence type="ECO:0008006" key="4">
    <source>
        <dbReference type="Google" id="ProtNLM"/>
    </source>
</evidence>
<dbReference type="RefSeq" id="WP_169231700.1">
    <property type="nucleotide sequence ID" value="NZ_JABBGF010000002.1"/>
</dbReference>
<evidence type="ECO:0000313" key="3">
    <source>
        <dbReference type="Proteomes" id="UP000552615"/>
    </source>
</evidence>